<name>A0A9J6CCV4_POLVA</name>
<dbReference type="AlphaFoldDB" id="A0A9J6CCV4"/>
<evidence type="ECO:0000256" key="1">
    <source>
        <dbReference type="SAM" id="Phobius"/>
    </source>
</evidence>
<keyword evidence="1" id="KW-0812">Transmembrane</keyword>
<dbReference type="EMBL" id="JADBJN010000001">
    <property type="protein sequence ID" value="KAG5679807.1"/>
    <property type="molecule type" value="Genomic_DNA"/>
</dbReference>
<feature type="chain" id="PRO_5039955433" description="Receptor L-domain domain-containing protein" evidence="2">
    <location>
        <begin position="22"/>
        <end position="286"/>
    </location>
</feature>
<feature type="transmembrane region" description="Helical" evidence="1">
    <location>
        <begin position="232"/>
        <end position="248"/>
    </location>
</feature>
<dbReference type="Proteomes" id="UP001107558">
    <property type="component" value="Chromosome 1"/>
</dbReference>
<evidence type="ECO:0000313" key="3">
    <source>
        <dbReference type="EMBL" id="KAG5679807.1"/>
    </source>
</evidence>
<accession>A0A9J6CCV4</accession>
<keyword evidence="1" id="KW-1133">Transmembrane helix</keyword>
<protein>
    <recommendedName>
        <fullName evidence="5">Receptor L-domain domain-containing protein</fullName>
    </recommendedName>
</protein>
<keyword evidence="1" id="KW-0472">Membrane</keyword>
<organism evidence="3 4">
    <name type="scientific">Polypedilum vanderplanki</name>
    <name type="common">Sleeping chironomid midge</name>
    <dbReference type="NCBI Taxonomy" id="319348"/>
    <lineage>
        <taxon>Eukaryota</taxon>
        <taxon>Metazoa</taxon>
        <taxon>Ecdysozoa</taxon>
        <taxon>Arthropoda</taxon>
        <taxon>Hexapoda</taxon>
        <taxon>Insecta</taxon>
        <taxon>Pterygota</taxon>
        <taxon>Neoptera</taxon>
        <taxon>Endopterygota</taxon>
        <taxon>Diptera</taxon>
        <taxon>Nematocera</taxon>
        <taxon>Chironomoidea</taxon>
        <taxon>Chironomidae</taxon>
        <taxon>Chironominae</taxon>
        <taxon>Polypedilum</taxon>
        <taxon>Polypedilum</taxon>
    </lineage>
</organism>
<reference evidence="3" key="1">
    <citation type="submission" date="2021-03" db="EMBL/GenBank/DDBJ databases">
        <title>Chromosome level genome of the anhydrobiotic midge Polypedilum vanderplanki.</title>
        <authorList>
            <person name="Yoshida Y."/>
            <person name="Kikawada T."/>
            <person name="Gusev O."/>
        </authorList>
    </citation>
    <scope>NUCLEOTIDE SEQUENCE</scope>
    <source>
        <strain evidence="3">NIAS01</strain>
        <tissue evidence="3">Whole body or cell culture</tissue>
    </source>
</reference>
<keyword evidence="4" id="KW-1185">Reference proteome</keyword>
<evidence type="ECO:0008006" key="5">
    <source>
        <dbReference type="Google" id="ProtNLM"/>
    </source>
</evidence>
<proteinExistence type="predicted"/>
<evidence type="ECO:0000256" key="2">
    <source>
        <dbReference type="SAM" id="SignalP"/>
    </source>
</evidence>
<comment type="caution">
    <text evidence="3">The sequence shown here is derived from an EMBL/GenBank/DDBJ whole genome shotgun (WGS) entry which is preliminary data.</text>
</comment>
<gene>
    <name evidence="3" type="ORF">PVAND_009345</name>
</gene>
<feature type="signal peptide" evidence="2">
    <location>
        <begin position="1"/>
        <end position="21"/>
    </location>
</feature>
<evidence type="ECO:0000313" key="4">
    <source>
        <dbReference type="Proteomes" id="UP001107558"/>
    </source>
</evidence>
<keyword evidence="2" id="KW-0732">Signal</keyword>
<sequence length="286" mass="32890">MKVSHLILMVISGLILNCANSFITKKVEICVKFETINLQTLRYNFENHLQNPVCFKNLEHICPQLYGITRVLLDTTKSYINELQGQQENAKDTVEKTIIVVPSLLDVNQFLCNLEICSDEGFIPDILVLGKTPEQSLRQFIHLLSDIRIFAKIQQLYLKSSKVSLLGENMVFHIKNKIIKQLDFDENVPKKFNFYFERSKLQITKEGFITLNFILDIESTDLLKYRKKEICGSFAVVTFVMVIIVWLYKKYRSSQLTATGNNVELAEMDAIPSRAAVATNVSRKRP</sequence>